<dbReference type="Proteomes" id="UP000247978">
    <property type="component" value="Unassembled WGS sequence"/>
</dbReference>
<evidence type="ECO:0000313" key="1">
    <source>
        <dbReference type="EMBL" id="PXW90507.1"/>
    </source>
</evidence>
<comment type="caution">
    <text evidence="1">The sequence shown here is derived from an EMBL/GenBank/DDBJ whole genome shotgun (WGS) entry which is preliminary data.</text>
</comment>
<name>A0A2V3W832_9BACI</name>
<reference evidence="1 2" key="1">
    <citation type="submission" date="2018-05" db="EMBL/GenBank/DDBJ databases">
        <title>Genomic Encyclopedia of Type Strains, Phase IV (KMG-IV): sequencing the most valuable type-strain genomes for metagenomic binning, comparative biology and taxonomic classification.</title>
        <authorList>
            <person name="Goeker M."/>
        </authorList>
    </citation>
    <scope>NUCLEOTIDE SEQUENCE [LARGE SCALE GENOMIC DNA]</scope>
    <source>
        <strain evidence="1 2">DSM 28556</strain>
    </source>
</reference>
<organism evidence="1 2">
    <name type="scientific">Pseudogracilibacillus auburnensis</name>
    <dbReference type="NCBI Taxonomy" id="1494959"/>
    <lineage>
        <taxon>Bacteria</taxon>
        <taxon>Bacillati</taxon>
        <taxon>Bacillota</taxon>
        <taxon>Bacilli</taxon>
        <taxon>Bacillales</taxon>
        <taxon>Bacillaceae</taxon>
        <taxon>Pseudogracilibacillus</taxon>
    </lineage>
</organism>
<dbReference type="AlphaFoldDB" id="A0A2V3W832"/>
<dbReference type="EMBL" id="QJJQ01000001">
    <property type="protein sequence ID" value="PXW90507.1"/>
    <property type="molecule type" value="Genomic_DNA"/>
</dbReference>
<keyword evidence="2" id="KW-1185">Reference proteome</keyword>
<accession>A0A2V3W832</accession>
<proteinExistence type="predicted"/>
<evidence type="ECO:0000313" key="2">
    <source>
        <dbReference type="Proteomes" id="UP000247978"/>
    </source>
</evidence>
<sequence>MNEPVVIEDYNSDWLKEYEQEKNALWKILNGKIIDRAYW</sequence>
<gene>
    <name evidence="1" type="ORF">DFR56_101419</name>
</gene>
<protein>
    <submittedName>
        <fullName evidence="1">Uncharacterized protein</fullName>
    </submittedName>
</protein>